<dbReference type="PROSITE" id="PS50112">
    <property type="entry name" value="PAS"/>
    <property type="match status" value="1"/>
</dbReference>
<dbReference type="SMART" id="SM00387">
    <property type="entry name" value="HATPase_c"/>
    <property type="match status" value="1"/>
</dbReference>
<reference evidence="8 9" key="1">
    <citation type="submission" date="2019-02" db="EMBL/GenBank/DDBJ databases">
        <title>Flavobacterium sp. RD-2-33 isolated from forest soil.</title>
        <authorList>
            <person name="Chaudhary D.K."/>
        </authorList>
    </citation>
    <scope>NUCLEOTIDE SEQUENCE [LARGE SCALE GENOMIC DNA]</scope>
    <source>
        <strain evidence="8 9">RD-2-33</strain>
    </source>
</reference>
<evidence type="ECO:0000256" key="4">
    <source>
        <dbReference type="ARBA" id="ARBA00022679"/>
    </source>
</evidence>
<dbReference type="EC" id="2.7.13.3" evidence="2"/>
<dbReference type="SUPFAM" id="SSF55785">
    <property type="entry name" value="PYP-like sensor domain (PAS domain)"/>
    <property type="match status" value="1"/>
</dbReference>
<proteinExistence type="predicted"/>
<dbReference type="CDD" id="cd00130">
    <property type="entry name" value="PAS"/>
    <property type="match status" value="1"/>
</dbReference>
<dbReference type="CDD" id="cd00082">
    <property type="entry name" value="HisKA"/>
    <property type="match status" value="1"/>
</dbReference>
<dbReference type="Gene3D" id="3.30.565.10">
    <property type="entry name" value="Histidine kinase-like ATPase, C-terminal domain"/>
    <property type="match status" value="1"/>
</dbReference>
<dbReference type="CDD" id="cd00075">
    <property type="entry name" value="HATPase"/>
    <property type="match status" value="1"/>
</dbReference>
<dbReference type="SUPFAM" id="SSF47384">
    <property type="entry name" value="Homodimeric domain of signal transducing histidine kinase"/>
    <property type="match status" value="1"/>
</dbReference>
<comment type="caution">
    <text evidence="8">The sequence shown here is derived from an EMBL/GenBank/DDBJ whole genome shotgun (WGS) entry which is preliminary data.</text>
</comment>
<evidence type="ECO:0000256" key="5">
    <source>
        <dbReference type="ARBA" id="ARBA00022777"/>
    </source>
</evidence>
<evidence type="ECO:0000259" key="7">
    <source>
        <dbReference type="PROSITE" id="PS50112"/>
    </source>
</evidence>
<evidence type="ECO:0000256" key="3">
    <source>
        <dbReference type="ARBA" id="ARBA00022553"/>
    </source>
</evidence>
<dbReference type="InterPro" id="IPR004358">
    <property type="entry name" value="Sig_transdc_His_kin-like_C"/>
</dbReference>
<dbReference type="GO" id="GO:0000155">
    <property type="term" value="F:phosphorelay sensor kinase activity"/>
    <property type="evidence" value="ECO:0007669"/>
    <property type="project" value="InterPro"/>
</dbReference>
<dbReference type="SMART" id="SM00091">
    <property type="entry name" value="PAS"/>
    <property type="match status" value="1"/>
</dbReference>
<dbReference type="Pfam" id="PF02518">
    <property type="entry name" value="HATPase_c"/>
    <property type="match status" value="1"/>
</dbReference>
<dbReference type="Gene3D" id="3.30.450.20">
    <property type="entry name" value="PAS domain"/>
    <property type="match status" value="1"/>
</dbReference>
<dbReference type="OrthoDB" id="5522855at2"/>
<dbReference type="NCBIfam" id="TIGR00229">
    <property type="entry name" value="sensory_box"/>
    <property type="match status" value="1"/>
</dbReference>
<dbReference type="SUPFAM" id="SSF55874">
    <property type="entry name" value="ATPase domain of HSP90 chaperone/DNA topoisomerase II/histidine kinase"/>
    <property type="match status" value="1"/>
</dbReference>
<name>A0A4Q9Z1U5_9FLAO</name>
<evidence type="ECO:0000256" key="1">
    <source>
        <dbReference type="ARBA" id="ARBA00000085"/>
    </source>
</evidence>
<dbReference type="PROSITE" id="PS50109">
    <property type="entry name" value="HIS_KIN"/>
    <property type="match status" value="1"/>
</dbReference>
<dbReference type="Gene3D" id="1.10.287.130">
    <property type="match status" value="1"/>
</dbReference>
<dbReference type="InterPro" id="IPR013655">
    <property type="entry name" value="PAS_fold_3"/>
</dbReference>
<evidence type="ECO:0000313" key="8">
    <source>
        <dbReference type="EMBL" id="TBX70042.1"/>
    </source>
</evidence>
<gene>
    <name evidence="8" type="ORF">EZL74_04660</name>
</gene>
<dbReference type="RefSeq" id="WP_131475438.1">
    <property type="nucleotide sequence ID" value="NZ_SJPE01000004.1"/>
</dbReference>
<keyword evidence="3" id="KW-0597">Phosphoprotein</keyword>
<dbReference type="InterPro" id="IPR003594">
    <property type="entry name" value="HATPase_dom"/>
</dbReference>
<comment type="catalytic activity">
    <reaction evidence="1">
        <text>ATP + protein L-histidine = ADP + protein N-phospho-L-histidine.</text>
        <dbReference type="EC" id="2.7.13.3"/>
    </reaction>
</comment>
<accession>A0A4Q9Z1U5</accession>
<sequence>MNEKYNHLCDTYNTELFFELSADLLFIAGFDGYFKKVNPAACQLLEYSAEELLDKPINYFIHEDDRDITTQNRNNIKAGIPLLNFENRYVTKSGDIIWLSWTSMPLDDLELVYAIAKNITHIKKMEEERNTLLLNLQKINKDLKKLTYTASHDMRSPVNNLLTVYSLLDTSKIDDEETFEYIEMSKKATEGLKQTLDNYVDNISHNESLLVKSEPLSFEKSLQSVSDSIKSLIKSTRTTLVYDFSEADTIQFNKSYLDSIFLNLITNAIKYANPEVMPIVTISSKKKHDITQLIVTDNGQGFDIKKVKNKIFGLNQKFHNNPDSKGIGLYLVYHHVMDMGGSIDVQSQIGVGTTFTINFKN</sequence>
<dbReference type="Pfam" id="PF08447">
    <property type="entry name" value="PAS_3"/>
    <property type="match status" value="1"/>
</dbReference>
<feature type="domain" description="PAS" evidence="7">
    <location>
        <begin position="10"/>
        <end position="67"/>
    </location>
</feature>
<protein>
    <recommendedName>
        <fullName evidence="2">histidine kinase</fullName>
        <ecNumber evidence="2">2.7.13.3</ecNumber>
    </recommendedName>
</protein>
<dbReference type="InterPro" id="IPR036890">
    <property type="entry name" value="HATPase_C_sf"/>
</dbReference>
<evidence type="ECO:0000259" key="6">
    <source>
        <dbReference type="PROSITE" id="PS50109"/>
    </source>
</evidence>
<dbReference type="InterPro" id="IPR052162">
    <property type="entry name" value="Sensor_kinase/Photoreceptor"/>
</dbReference>
<dbReference type="AlphaFoldDB" id="A0A4Q9Z1U5"/>
<keyword evidence="4" id="KW-0808">Transferase</keyword>
<keyword evidence="9" id="KW-1185">Reference proteome</keyword>
<evidence type="ECO:0000313" key="9">
    <source>
        <dbReference type="Proteomes" id="UP000293300"/>
    </source>
</evidence>
<organism evidence="8 9">
    <name type="scientific">Flavobacterium silvisoli</name>
    <dbReference type="NCBI Taxonomy" id="2529433"/>
    <lineage>
        <taxon>Bacteria</taxon>
        <taxon>Pseudomonadati</taxon>
        <taxon>Bacteroidota</taxon>
        <taxon>Flavobacteriia</taxon>
        <taxon>Flavobacteriales</taxon>
        <taxon>Flavobacteriaceae</taxon>
        <taxon>Flavobacterium</taxon>
    </lineage>
</organism>
<dbReference type="InterPro" id="IPR035965">
    <property type="entry name" value="PAS-like_dom_sf"/>
</dbReference>
<dbReference type="InterPro" id="IPR036097">
    <property type="entry name" value="HisK_dim/P_sf"/>
</dbReference>
<feature type="domain" description="Histidine kinase" evidence="6">
    <location>
        <begin position="149"/>
        <end position="361"/>
    </location>
</feature>
<dbReference type="EMBL" id="SJPE01000004">
    <property type="protein sequence ID" value="TBX70042.1"/>
    <property type="molecule type" value="Genomic_DNA"/>
</dbReference>
<dbReference type="InterPro" id="IPR005467">
    <property type="entry name" value="His_kinase_dom"/>
</dbReference>
<keyword evidence="5 8" id="KW-0418">Kinase</keyword>
<dbReference type="PRINTS" id="PR00344">
    <property type="entry name" value="BCTRLSENSOR"/>
</dbReference>
<evidence type="ECO:0000256" key="2">
    <source>
        <dbReference type="ARBA" id="ARBA00012438"/>
    </source>
</evidence>
<dbReference type="InterPro" id="IPR003661">
    <property type="entry name" value="HisK_dim/P_dom"/>
</dbReference>
<dbReference type="Proteomes" id="UP000293300">
    <property type="component" value="Unassembled WGS sequence"/>
</dbReference>
<dbReference type="PANTHER" id="PTHR43304:SF1">
    <property type="entry name" value="PAC DOMAIN-CONTAINING PROTEIN"/>
    <property type="match status" value="1"/>
</dbReference>
<dbReference type="InterPro" id="IPR000014">
    <property type="entry name" value="PAS"/>
</dbReference>
<dbReference type="PANTHER" id="PTHR43304">
    <property type="entry name" value="PHYTOCHROME-LIKE PROTEIN CPH1"/>
    <property type="match status" value="1"/>
</dbReference>